<dbReference type="PANTHER" id="PTHR35011">
    <property type="entry name" value="2,3-DIKETO-L-GULONATE TRAP TRANSPORTER SMALL PERMEASE PROTEIN YIAM"/>
    <property type="match status" value="1"/>
</dbReference>
<comment type="subcellular location">
    <subcellularLocation>
        <location evidence="1 9">Cell inner membrane</location>
        <topology evidence="1 9">Multi-pass membrane protein</topology>
    </subcellularLocation>
</comment>
<keyword evidence="7 9" id="KW-0472">Membrane</keyword>
<keyword evidence="6 9" id="KW-1133">Transmembrane helix</keyword>
<keyword evidence="12" id="KW-1185">Reference proteome</keyword>
<proteinExistence type="inferred from homology"/>
<keyword evidence="2 9" id="KW-0813">Transport</keyword>
<organism evidence="11 12">
    <name type="scientific">Bordetella genomosp. 2</name>
    <dbReference type="NCBI Taxonomy" id="1983456"/>
    <lineage>
        <taxon>Bacteria</taxon>
        <taxon>Pseudomonadati</taxon>
        <taxon>Pseudomonadota</taxon>
        <taxon>Betaproteobacteria</taxon>
        <taxon>Burkholderiales</taxon>
        <taxon>Alcaligenaceae</taxon>
        <taxon>Bordetella</taxon>
    </lineage>
</organism>
<dbReference type="AlphaFoldDB" id="A0A261VGG0"/>
<evidence type="ECO:0000313" key="11">
    <source>
        <dbReference type="EMBL" id="OZI72602.1"/>
    </source>
</evidence>
<dbReference type="GO" id="GO:0005886">
    <property type="term" value="C:plasma membrane"/>
    <property type="evidence" value="ECO:0007669"/>
    <property type="project" value="UniProtKB-SubCell"/>
</dbReference>
<gene>
    <name evidence="11" type="ORF">CAL24_20155</name>
</gene>
<comment type="caution">
    <text evidence="11">The sequence shown here is derived from an EMBL/GenBank/DDBJ whole genome shotgun (WGS) entry which is preliminary data.</text>
</comment>
<feature type="domain" description="Tripartite ATP-independent periplasmic transporters DctQ component" evidence="10">
    <location>
        <begin position="29"/>
        <end position="160"/>
    </location>
</feature>
<dbReference type="GO" id="GO:0022857">
    <property type="term" value="F:transmembrane transporter activity"/>
    <property type="evidence" value="ECO:0007669"/>
    <property type="project" value="UniProtKB-UniRule"/>
</dbReference>
<feature type="transmembrane region" description="Helical" evidence="9">
    <location>
        <begin position="133"/>
        <end position="157"/>
    </location>
</feature>
<keyword evidence="4 9" id="KW-0997">Cell inner membrane</keyword>
<evidence type="ECO:0000256" key="5">
    <source>
        <dbReference type="ARBA" id="ARBA00022692"/>
    </source>
</evidence>
<dbReference type="Pfam" id="PF04290">
    <property type="entry name" value="DctQ"/>
    <property type="match status" value="1"/>
</dbReference>
<feature type="transmembrane region" description="Helical" evidence="9">
    <location>
        <begin position="92"/>
        <end position="113"/>
    </location>
</feature>
<keyword evidence="3" id="KW-1003">Cell membrane</keyword>
<evidence type="ECO:0000256" key="3">
    <source>
        <dbReference type="ARBA" id="ARBA00022475"/>
    </source>
</evidence>
<evidence type="ECO:0000256" key="2">
    <source>
        <dbReference type="ARBA" id="ARBA00022448"/>
    </source>
</evidence>
<evidence type="ECO:0000256" key="7">
    <source>
        <dbReference type="ARBA" id="ARBA00023136"/>
    </source>
</evidence>
<dbReference type="EMBL" id="NEVT01000008">
    <property type="protein sequence ID" value="OZI72602.1"/>
    <property type="molecule type" value="Genomic_DNA"/>
</dbReference>
<evidence type="ECO:0000256" key="8">
    <source>
        <dbReference type="ARBA" id="ARBA00038436"/>
    </source>
</evidence>
<protein>
    <recommendedName>
        <fullName evidence="9">TRAP transporter small permease protein</fullName>
    </recommendedName>
</protein>
<reference evidence="12" key="1">
    <citation type="submission" date="2017-05" db="EMBL/GenBank/DDBJ databases">
        <title>Complete and WGS of Bordetella genogroups.</title>
        <authorList>
            <person name="Spilker T."/>
            <person name="Lipuma J."/>
        </authorList>
    </citation>
    <scope>NUCLEOTIDE SEQUENCE [LARGE SCALE GENOMIC DNA]</scope>
    <source>
        <strain evidence="12">AU8256</strain>
    </source>
</reference>
<dbReference type="GO" id="GO:0015740">
    <property type="term" value="P:C4-dicarboxylate transport"/>
    <property type="evidence" value="ECO:0007669"/>
    <property type="project" value="TreeGrafter"/>
</dbReference>
<sequence length="177" mass="19228">MKEETPLGKLLLALSNVMGAIALALLLFMMLGTTIDAVFRTIAGSPLPGLFEMSELSMVMIVFMGLGWTQFDDAHIRVTMARKWLPEAAGRALDCLAWLLAAAMLAVLAYPATGEAIESVAIREFRWGYVEVPIWWTKVAVAIGLWFGALQMLFCAARALCGRAPRRTADVAVAASH</sequence>
<evidence type="ECO:0000313" key="12">
    <source>
        <dbReference type="Proteomes" id="UP000215633"/>
    </source>
</evidence>
<dbReference type="RefSeq" id="WP_094807722.1">
    <property type="nucleotide sequence ID" value="NZ_NEVT01000008.1"/>
</dbReference>
<dbReference type="InterPro" id="IPR055348">
    <property type="entry name" value="DctQ"/>
</dbReference>
<evidence type="ECO:0000256" key="1">
    <source>
        <dbReference type="ARBA" id="ARBA00004429"/>
    </source>
</evidence>
<keyword evidence="5 9" id="KW-0812">Transmembrane</keyword>
<evidence type="ECO:0000256" key="9">
    <source>
        <dbReference type="RuleBase" id="RU369079"/>
    </source>
</evidence>
<evidence type="ECO:0000256" key="6">
    <source>
        <dbReference type="ARBA" id="ARBA00022989"/>
    </source>
</evidence>
<evidence type="ECO:0000256" key="4">
    <source>
        <dbReference type="ARBA" id="ARBA00022519"/>
    </source>
</evidence>
<evidence type="ECO:0000259" key="10">
    <source>
        <dbReference type="Pfam" id="PF04290"/>
    </source>
</evidence>
<comment type="subunit">
    <text evidence="9">The complex comprises the extracytoplasmic solute receptor protein and the two transmembrane proteins.</text>
</comment>
<dbReference type="InterPro" id="IPR007387">
    <property type="entry name" value="TRAP_DctQ"/>
</dbReference>
<comment type="similarity">
    <text evidence="8 9">Belongs to the TRAP transporter small permease family.</text>
</comment>
<feature type="transmembrane region" description="Helical" evidence="9">
    <location>
        <begin position="53"/>
        <end position="71"/>
    </location>
</feature>
<comment type="function">
    <text evidence="9">Part of the tripartite ATP-independent periplasmic (TRAP) transport system.</text>
</comment>
<accession>A0A261VGG0</accession>
<dbReference type="PANTHER" id="PTHR35011:SF10">
    <property type="entry name" value="TRAP TRANSPORTER SMALL PERMEASE PROTEIN"/>
    <property type="match status" value="1"/>
</dbReference>
<name>A0A261VGG0_9BORD</name>
<dbReference type="Proteomes" id="UP000215633">
    <property type="component" value="Unassembled WGS sequence"/>
</dbReference>
<feature type="transmembrane region" description="Helical" evidence="9">
    <location>
        <begin position="12"/>
        <end position="33"/>
    </location>
</feature>